<evidence type="ECO:0000256" key="5">
    <source>
        <dbReference type="ARBA" id="ARBA00023163"/>
    </source>
</evidence>
<dbReference type="PANTHER" id="PTHR14339">
    <property type="entry name" value="VASCULIN"/>
    <property type="match status" value="1"/>
</dbReference>
<protein>
    <submittedName>
        <fullName evidence="9">Vasculin-like</fullName>
    </submittedName>
</protein>
<evidence type="ECO:0000313" key="9">
    <source>
        <dbReference type="RefSeq" id="XP_013784208.1"/>
    </source>
</evidence>
<organism evidence="8 9">
    <name type="scientific">Limulus polyphemus</name>
    <name type="common">Atlantic horseshoe crab</name>
    <dbReference type="NCBI Taxonomy" id="6850"/>
    <lineage>
        <taxon>Eukaryota</taxon>
        <taxon>Metazoa</taxon>
        <taxon>Ecdysozoa</taxon>
        <taxon>Arthropoda</taxon>
        <taxon>Chelicerata</taxon>
        <taxon>Merostomata</taxon>
        <taxon>Xiphosura</taxon>
        <taxon>Limulidae</taxon>
        <taxon>Limulus</taxon>
    </lineage>
</organism>
<comment type="subcellular location">
    <subcellularLocation>
        <location evidence="1">Nucleus</location>
    </subcellularLocation>
</comment>
<accession>A0ABM1BL68</accession>
<feature type="region of interest" description="Disordered" evidence="7">
    <location>
        <begin position="22"/>
        <end position="66"/>
    </location>
</feature>
<evidence type="ECO:0000256" key="6">
    <source>
        <dbReference type="ARBA" id="ARBA00023242"/>
    </source>
</evidence>
<dbReference type="Proteomes" id="UP000694941">
    <property type="component" value="Unplaced"/>
</dbReference>
<gene>
    <name evidence="9" type="primary">LOC106468336</name>
</gene>
<feature type="compositionally biased region" description="Polar residues" evidence="7">
    <location>
        <begin position="22"/>
        <end position="31"/>
    </location>
</feature>
<keyword evidence="8" id="KW-1185">Reference proteome</keyword>
<feature type="compositionally biased region" description="Low complexity" evidence="7">
    <location>
        <begin position="32"/>
        <end position="45"/>
    </location>
</feature>
<dbReference type="Pfam" id="PF15337">
    <property type="entry name" value="Vasculin"/>
    <property type="match status" value="1"/>
</dbReference>
<evidence type="ECO:0000256" key="4">
    <source>
        <dbReference type="ARBA" id="ARBA00023125"/>
    </source>
</evidence>
<dbReference type="InterPro" id="IPR028128">
    <property type="entry name" value="Vasculin_fam"/>
</dbReference>
<evidence type="ECO:0000256" key="3">
    <source>
        <dbReference type="ARBA" id="ARBA00023015"/>
    </source>
</evidence>
<evidence type="ECO:0000256" key="1">
    <source>
        <dbReference type="ARBA" id="ARBA00004123"/>
    </source>
</evidence>
<dbReference type="PANTHER" id="PTHR14339:SF12">
    <property type="entry name" value="VASCULIN"/>
    <property type="match status" value="1"/>
</dbReference>
<dbReference type="GeneID" id="106468336"/>
<keyword evidence="5" id="KW-0804">Transcription</keyword>
<keyword evidence="3" id="KW-0805">Transcription regulation</keyword>
<keyword evidence="4" id="KW-0238">DNA-binding</keyword>
<evidence type="ECO:0000256" key="2">
    <source>
        <dbReference type="ARBA" id="ARBA00010099"/>
    </source>
</evidence>
<keyword evidence="6" id="KW-0539">Nucleus</keyword>
<proteinExistence type="inferred from homology"/>
<reference evidence="9" key="1">
    <citation type="submission" date="2025-08" db="UniProtKB">
        <authorList>
            <consortium name="RefSeq"/>
        </authorList>
    </citation>
    <scope>IDENTIFICATION</scope>
    <source>
        <tissue evidence="9">Muscle</tissue>
    </source>
</reference>
<name>A0ABM1BL68_LIMPO</name>
<feature type="region of interest" description="Disordered" evidence="7">
    <location>
        <begin position="79"/>
        <end position="99"/>
    </location>
</feature>
<evidence type="ECO:0000313" key="8">
    <source>
        <dbReference type="Proteomes" id="UP000694941"/>
    </source>
</evidence>
<sequence>MKKPIGEGVILSSKETMTNGFGITRLNSATASQPLSSSSSRSKSIPTPPPHMEILIKNPKARGNKSDFLKGLQSEINELDQKDDNYQKRLGGSKTDENELSQLNDDIDREHCVNGINIEKISIKDEEESEDTNMLSSSLEAEERLLREMGWKEECLDDDDYAPLTEEELQEFHNLTQKLQVNERKNGIQRNFHLSWSPKHISPLANVLPVNTNWSSSSDTDSD</sequence>
<dbReference type="RefSeq" id="XP_013784208.1">
    <property type="nucleotide sequence ID" value="XM_013928754.2"/>
</dbReference>
<evidence type="ECO:0000256" key="7">
    <source>
        <dbReference type="SAM" id="MobiDB-lite"/>
    </source>
</evidence>
<comment type="similarity">
    <text evidence="2">Belongs to the vasculin family.</text>
</comment>